<dbReference type="OrthoDB" id="3097055at2759"/>
<dbReference type="AlphaFoldDB" id="B0DTM3"/>
<evidence type="ECO:0000313" key="2">
    <source>
        <dbReference type="Proteomes" id="UP000001194"/>
    </source>
</evidence>
<keyword evidence="2" id="KW-1185">Reference proteome</keyword>
<dbReference type="InParanoid" id="B0DTM3"/>
<dbReference type="RefSeq" id="XP_001887301.1">
    <property type="nucleotide sequence ID" value="XM_001887266.1"/>
</dbReference>
<dbReference type="GeneID" id="6082881"/>
<protein>
    <submittedName>
        <fullName evidence="1">Predicted protein</fullName>
    </submittedName>
</protein>
<proteinExistence type="predicted"/>
<organism evidence="2">
    <name type="scientific">Laccaria bicolor (strain S238N-H82 / ATCC MYA-4686)</name>
    <name type="common">Bicoloured deceiver</name>
    <name type="synonym">Laccaria laccata var. bicolor</name>
    <dbReference type="NCBI Taxonomy" id="486041"/>
    <lineage>
        <taxon>Eukaryota</taxon>
        <taxon>Fungi</taxon>
        <taxon>Dikarya</taxon>
        <taxon>Basidiomycota</taxon>
        <taxon>Agaricomycotina</taxon>
        <taxon>Agaricomycetes</taxon>
        <taxon>Agaricomycetidae</taxon>
        <taxon>Agaricales</taxon>
        <taxon>Agaricineae</taxon>
        <taxon>Hydnangiaceae</taxon>
        <taxon>Laccaria</taxon>
    </lineage>
</organism>
<dbReference type="EMBL" id="DS547133">
    <property type="protein sequence ID" value="EDR02144.1"/>
    <property type="molecule type" value="Genomic_DNA"/>
</dbReference>
<dbReference type="KEGG" id="lbc:LACBIDRAFT_310088"/>
<sequence length="61" mass="6969">MDSIQYLRIPRTSSTKLFTKQSTSHGVPSCGPFRMSVDLIRYLHIPRTSSTKPFTKRSTSH</sequence>
<evidence type="ECO:0000313" key="1">
    <source>
        <dbReference type="EMBL" id="EDR02144.1"/>
    </source>
</evidence>
<gene>
    <name evidence="1" type="ORF">LACBIDRAFT_310088</name>
</gene>
<name>B0DTM3_LACBS</name>
<dbReference type="HOGENOM" id="CLU_2923038_0_0_1"/>
<reference evidence="1 2" key="1">
    <citation type="journal article" date="2008" name="Nature">
        <title>The genome of Laccaria bicolor provides insights into mycorrhizal symbiosis.</title>
        <authorList>
            <person name="Martin F."/>
            <person name="Aerts A."/>
            <person name="Ahren D."/>
            <person name="Brun A."/>
            <person name="Danchin E.G.J."/>
            <person name="Duchaussoy F."/>
            <person name="Gibon J."/>
            <person name="Kohler A."/>
            <person name="Lindquist E."/>
            <person name="Pereda V."/>
            <person name="Salamov A."/>
            <person name="Shapiro H.J."/>
            <person name="Wuyts J."/>
            <person name="Blaudez D."/>
            <person name="Buee M."/>
            <person name="Brokstein P."/>
            <person name="Canbaeck B."/>
            <person name="Cohen D."/>
            <person name="Courty P.E."/>
            <person name="Coutinho P.M."/>
            <person name="Delaruelle C."/>
            <person name="Detter J.C."/>
            <person name="Deveau A."/>
            <person name="DiFazio S."/>
            <person name="Duplessis S."/>
            <person name="Fraissinet-Tachet L."/>
            <person name="Lucic E."/>
            <person name="Frey-Klett P."/>
            <person name="Fourrey C."/>
            <person name="Feussner I."/>
            <person name="Gay G."/>
            <person name="Grimwood J."/>
            <person name="Hoegger P.J."/>
            <person name="Jain P."/>
            <person name="Kilaru S."/>
            <person name="Labbe J."/>
            <person name="Lin Y.C."/>
            <person name="Legue V."/>
            <person name="Le Tacon F."/>
            <person name="Marmeisse R."/>
            <person name="Melayah D."/>
            <person name="Montanini B."/>
            <person name="Muratet M."/>
            <person name="Nehls U."/>
            <person name="Niculita-Hirzel H."/>
            <person name="Oudot-Le Secq M.P."/>
            <person name="Peter M."/>
            <person name="Quesneville H."/>
            <person name="Rajashekar B."/>
            <person name="Reich M."/>
            <person name="Rouhier N."/>
            <person name="Schmutz J."/>
            <person name="Yin T."/>
            <person name="Chalot M."/>
            <person name="Henrissat B."/>
            <person name="Kuees U."/>
            <person name="Lucas S."/>
            <person name="Van de Peer Y."/>
            <person name="Podila G.K."/>
            <person name="Polle A."/>
            <person name="Pukkila P.J."/>
            <person name="Richardson P.M."/>
            <person name="Rouze P."/>
            <person name="Sanders I.R."/>
            <person name="Stajich J.E."/>
            <person name="Tunlid A."/>
            <person name="Tuskan G."/>
            <person name="Grigoriev I.V."/>
        </authorList>
    </citation>
    <scope>NUCLEOTIDE SEQUENCE [LARGE SCALE GENOMIC DNA]</scope>
    <source>
        <strain evidence="2">S238N-H82 / ATCC MYA-4686</strain>
    </source>
</reference>
<accession>B0DTM3</accession>
<dbReference type="Proteomes" id="UP000001194">
    <property type="component" value="Unassembled WGS sequence"/>
</dbReference>